<gene>
    <name evidence="2" type="ORF">Ahy_B03g067025</name>
</gene>
<protein>
    <submittedName>
        <fullName evidence="2">Uncharacterized protein</fullName>
    </submittedName>
</protein>
<sequence>MTSNNTDYRTSAPQRHGVCDHHRSLSTTAPWVPHMLLTMASVERSLTRREQPEQTKKPSAGDREIGQLANREEMSPKKHEKSPKLRGNECEK</sequence>
<proteinExistence type="predicted"/>
<evidence type="ECO:0000313" key="2">
    <source>
        <dbReference type="EMBL" id="RYR21702.1"/>
    </source>
</evidence>
<feature type="region of interest" description="Disordered" evidence="1">
    <location>
        <begin position="1"/>
        <end position="29"/>
    </location>
</feature>
<accession>A0A445A5T3</accession>
<feature type="region of interest" description="Disordered" evidence="1">
    <location>
        <begin position="42"/>
        <end position="92"/>
    </location>
</feature>
<dbReference type="Proteomes" id="UP000289738">
    <property type="component" value="Chromosome B03"/>
</dbReference>
<name>A0A445A5T3_ARAHY</name>
<dbReference type="AlphaFoldDB" id="A0A445A5T3"/>
<reference evidence="2 3" key="1">
    <citation type="submission" date="2019-01" db="EMBL/GenBank/DDBJ databases">
        <title>Sequencing of cultivated peanut Arachis hypogaea provides insights into genome evolution and oil improvement.</title>
        <authorList>
            <person name="Chen X."/>
        </authorList>
    </citation>
    <scope>NUCLEOTIDE SEQUENCE [LARGE SCALE GENOMIC DNA]</scope>
    <source>
        <strain evidence="3">cv. Fuhuasheng</strain>
        <tissue evidence="2">Leaves</tissue>
    </source>
</reference>
<evidence type="ECO:0000313" key="3">
    <source>
        <dbReference type="Proteomes" id="UP000289738"/>
    </source>
</evidence>
<feature type="compositionally biased region" description="Basic and acidic residues" evidence="1">
    <location>
        <begin position="45"/>
        <end position="92"/>
    </location>
</feature>
<evidence type="ECO:0000256" key="1">
    <source>
        <dbReference type="SAM" id="MobiDB-lite"/>
    </source>
</evidence>
<feature type="compositionally biased region" description="Polar residues" evidence="1">
    <location>
        <begin position="1"/>
        <end position="13"/>
    </location>
</feature>
<comment type="caution">
    <text evidence="2">The sequence shown here is derived from an EMBL/GenBank/DDBJ whole genome shotgun (WGS) entry which is preliminary data.</text>
</comment>
<organism evidence="2 3">
    <name type="scientific">Arachis hypogaea</name>
    <name type="common">Peanut</name>
    <dbReference type="NCBI Taxonomy" id="3818"/>
    <lineage>
        <taxon>Eukaryota</taxon>
        <taxon>Viridiplantae</taxon>
        <taxon>Streptophyta</taxon>
        <taxon>Embryophyta</taxon>
        <taxon>Tracheophyta</taxon>
        <taxon>Spermatophyta</taxon>
        <taxon>Magnoliopsida</taxon>
        <taxon>eudicotyledons</taxon>
        <taxon>Gunneridae</taxon>
        <taxon>Pentapetalae</taxon>
        <taxon>rosids</taxon>
        <taxon>fabids</taxon>
        <taxon>Fabales</taxon>
        <taxon>Fabaceae</taxon>
        <taxon>Papilionoideae</taxon>
        <taxon>50 kb inversion clade</taxon>
        <taxon>dalbergioids sensu lato</taxon>
        <taxon>Dalbergieae</taxon>
        <taxon>Pterocarpus clade</taxon>
        <taxon>Arachis</taxon>
    </lineage>
</organism>
<keyword evidence="3" id="KW-1185">Reference proteome</keyword>
<dbReference type="EMBL" id="SDMP01000013">
    <property type="protein sequence ID" value="RYR21702.1"/>
    <property type="molecule type" value="Genomic_DNA"/>
</dbReference>